<dbReference type="EMBL" id="JAUUDS010000007">
    <property type="protein sequence ID" value="MDP1028074.1"/>
    <property type="molecule type" value="Genomic_DNA"/>
</dbReference>
<sequence>MKSPPPWTLATQERRFQFVVVGGLVALVAIVALAPHTERALFENGRLPLAFAAVVPEAPPAVGVLRRFGYMAPQPFARAFRTDRRSPNAVTEQPETSPAVAPDAQPFFASPDEARPPVLVADAGALAPVGVFPGGALQFASFSPGASGLNSGGTAGTPVAETPVTTTPEPGATPTPEATPTPTPSATPTPTPSATPAPEAMPTPGTTPEPQPTATPAPEPTATPEPLPTATPIPEPTPVLPPIVTPTPDEPVTAVPEPATWMMLLTGMGIVAAAVRRSRRRQGRVAEA</sequence>
<organism evidence="4 5">
    <name type="scientific">Sphingomonas aurea</name>
    <dbReference type="NCBI Taxonomy" id="3063994"/>
    <lineage>
        <taxon>Bacteria</taxon>
        <taxon>Pseudomonadati</taxon>
        <taxon>Pseudomonadota</taxon>
        <taxon>Alphaproteobacteria</taxon>
        <taxon>Sphingomonadales</taxon>
        <taxon>Sphingomonadaceae</taxon>
        <taxon>Sphingomonas</taxon>
    </lineage>
</organism>
<dbReference type="NCBIfam" id="NF035944">
    <property type="entry name" value="PEPxxWA-CTERM"/>
    <property type="match status" value="1"/>
</dbReference>
<feature type="region of interest" description="Disordered" evidence="1">
    <location>
        <begin position="149"/>
        <end position="254"/>
    </location>
</feature>
<dbReference type="InterPro" id="IPR013424">
    <property type="entry name" value="Ice-binding_C"/>
</dbReference>
<feature type="transmembrane region" description="Helical" evidence="2">
    <location>
        <begin position="16"/>
        <end position="34"/>
    </location>
</feature>
<dbReference type="RefSeq" id="WP_305173789.1">
    <property type="nucleotide sequence ID" value="NZ_JAUUDS010000007.1"/>
</dbReference>
<feature type="compositionally biased region" description="Low complexity" evidence="1">
    <location>
        <begin position="156"/>
        <end position="170"/>
    </location>
</feature>
<evidence type="ECO:0000313" key="5">
    <source>
        <dbReference type="Proteomes" id="UP001230685"/>
    </source>
</evidence>
<proteinExistence type="predicted"/>
<dbReference type="Pfam" id="PF07589">
    <property type="entry name" value="PEP-CTERM"/>
    <property type="match status" value="1"/>
</dbReference>
<keyword evidence="2" id="KW-0812">Transmembrane</keyword>
<feature type="region of interest" description="Disordered" evidence="1">
    <location>
        <begin position="84"/>
        <end position="111"/>
    </location>
</feature>
<dbReference type="NCBIfam" id="TIGR02595">
    <property type="entry name" value="PEP_CTERM"/>
    <property type="match status" value="1"/>
</dbReference>
<evidence type="ECO:0000259" key="3">
    <source>
        <dbReference type="Pfam" id="PF07589"/>
    </source>
</evidence>
<name>A0ABT9EM98_9SPHN</name>
<keyword evidence="5" id="KW-1185">Reference proteome</keyword>
<gene>
    <name evidence="4" type="ORF">Q5H91_12695</name>
</gene>
<keyword evidence="2" id="KW-0472">Membrane</keyword>
<evidence type="ECO:0000313" key="4">
    <source>
        <dbReference type="EMBL" id="MDP1028074.1"/>
    </source>
</evidence>
<accession>A0ABT9EM98</accession>
<comment type="caution">
    <text evidence="4">The sequence shown here is derived from an EMBL/GenBank/DDBJ whole genome shotgun (WGS) entry which is preliminary data.</text>
</comment>
<evidence type="ECO:0000256" key="2">
    <source>
        <dbReference type="SAM" id="Phobius"/>
    </source>
</evidence>
<feature type="domain" description="Ice-binding protein C-terminal" evidence="3">
    <location>
        <begin position="254"/>
        <end position="280"/>
    </location>
</feature>
<feature type="compositionally biased region" description="Pro residues" evidence="1">
    <location>
        <begin position="171"/>
        <end position="249"/>
    </location>
</feature>
<keyword evidence="2" id="KW-1133">Transmembrane helix</keyword>
<dbReference type="Proteomes" id="UP001230685">
    <property type="component" value="Unassembled WGS sequence"/>
</dbReference>
<protein>
    <submittedName>
        <fullName evidence="4">PEPxxWA-CTERM sorting domain-containing protein</fullName>
    </submittedName>
</protein>
<evidence type="ECO:0000256" key="1">
    <source>
        <dbReference type="SAM" id="MobiDB-lite"/>
    </source>
</evidence>
<reference evidence="4 5" key="1">
    <citation type="submission" date="2023-07" db="EMBL/GenBank/DDBJ databases">
        <authorList>
            <person name="Kim M.K."/>
        </authorList>
    </citation>
    <scope>NUCLEOTIDE SEQUENCE [LARGE SCALE GENOMIC DNA]</scope>
    <source>
        <strain evidence="4 5">KR1UV-12</strain>
    </source>
</reference>